<name>A0A392S670_9FABA</name>
<organism evidence="1 2">
    <name type="scientific">Trifolium medium</name>
    <dbReference type="NCBI Taxonomy" id="97028"/>
    <lineage>
        <taxon>Eukaryota</taxon>
        <taxon>Viridiplantae</taxon>
        <taxon>Streptophyta</taxon>
        <taxon>Embryophyta</taxon>
        <taxon>Tracheophyta</taxon>
        <taxon>Spermatophyta</taxon>
        <taxon>Magnoliopsida</taxon>
        <taxon>eudicotyledons</taxon>
        <taxon>Gunneridae</taxon>
        <taxon>Pentapetalae</taxon>
        <taxon>rosids</taxon>
        <taxon>fabids</taxon>
        <taxon>Fabales</taxon>
        <taxon>Fabaceae</taxon>
        <taxon>Papilionoideae</taxon>
        <taxon>50 kb inversion clade</taxon>
        <taxon>NPAAA clade</taxon>
        <taxon>Hologalegina</taxon>
        <taxon>IRL clade</taxon>
        <taxon>Trifolieae</taxon>
        <taxon>Trifolium</taxon>
    </lineage>
</organism>
<reference evidence="1 2" key="1">
    <citation type="journal article" date="2018" name="Front. Plant Sci.">
        <title>Red Clover (Trifolium pratense) and Zigzag Clover (T. medium) - A Picture of Genomic Similarities and Differences.</title>
        <authorList>
            <person name="Dluhosova J."/>
            <person name="Istvanek J."/>
            <person name="Nedelnik J."/>
            <person name="Repkova J."/>
        </authorList>
    </citation>
    <scope>NUCLEOTIDE SEQUENCE [LARGE SCALE GENOMIC DNA]</scope>
    <source>
        <strain evidence="2">cv. 10/8</strain>
        <tissue evidence="1">Leaf</tissue>
    </source>
</reference>
<protein>
    <submittedName>
        <fullName evidence="1">Uncharacterized protein</fullName>
    </submittedName>
</protein>
<dbReference type="Proteomes" id="UP000265520">
    <property type="component" value="Unassembled WGS sequence"/>
</dbReference>
<dbReference type="AlphaFoldDB" id="A0A392S670"/>
<evidence type="ECO:0000313" key="2">
    <source>
        <dbReference type="Proteomes" id="UP000265520"/>
    </source>
</evidence>
<sequence>VKRFVKRRSYLLGIVNGNESCELLQRRRIRNGNELLRRKREIEGEFELLRWRRIRNGGGLGTVEEFELVGC</sequence>
<accession>A0A392S670</accession>
<feature type="non-terminal residue" evidence="1">
    <location>
        <position position="1"/>
    </location>
</feature>
<comment type="caution">
    <text evidence="1">The sequence shown here is derived from an EMBL/GenBank/DDBJ whole genome shotgun (WGS) entry which is preliminary data.</text>
</comment>
<dbReference type="EMBL" id="LXQA010330673">
    <property type="protein sequence ID" value="MCI44443.1"/>
    <property type="molecule type" value="Genomic_DNA"/>
</dbReference>
<evidence type="ECO:0000313" key="1">
    <source>
        <dbReference type="EMBL" id="MCI44443.1"/>
    </source>
</evidence>
<proteinExistence type="predicted"/>
<keyword evidence="2" id="KW-1185">Reference proteome</keyword>